<evidence type="ECO:0000256" key="2">
    <source>
        <dbReference type="SAM" id="MobiDB-lite"/>
    </source>
</evidence>
<dbReference type="InterPro" id="IPR051225">
    <property type="entry name" value="NAD(P)_epim/dehydratase"/>
</dbReference>
<organism evidence="4">
    <name type="scientific">Chrysotila carterae</name>
    <name type="common">Marine alga</name>
    <name type="synonym">Syracosphaera carterae</name>
    <dbReference type="NCBI Taxonomy" id="13221"/>
    <lineage>
        <taxon>Eukaryota</taxon>
        <taxon>Haptista</taxon>
        <taxon>Haptophyta</taxon>
        <taxon>Prymnesiophyceae</taxon>
        <taxon>Isochrysidales</taxon>
        <taxon>Isochrysidaceae</taxon>
        <taxon>Chrysotila</taxon>
    </lineage>
</organism>
<protein>
    <recommendedName>
        <fullName evidence="3">NAD-dependent epimerase/dehydratase domain-containing protein</fullName>
    </recommendedName>
</protein>
<dbReference type="InterPro" id="IPR001509">
    <property type="entry name" value="Epimerase_deHydtase"/>
</dbReference>
<comment type="similarity">
    <text evidence="1">Belongs to the NAD(P)-dependent epimerase/dehydratase family.</text>
</comment>
<feature type="region of interest" description="Disordered" evidence="2">
    <location>
        <begin position="40"/>
        <end position="61"/>
    </location>
</feature>
<dbReference type="EMBL" id="HBIZ01050431">
    <property type="protein sequence ID" value="CAE0779620.1"/>
    <property type="molecule type" value="Transcribed_RNA"/>
</dbReference>
<reference evidence="4" key="1">
    <citation type="submission" date="2021-01" db="EMBL/GenBank/DDBJ databases">
        <authorList>
            <person name="Corre E."/>
            <person name="Pelletier E."/>
            <person name="Niang G."/>
            <person name="Scheremetjew M."/>
            <person name="Finn R."/>
            <person name="Kale V."/>
            <person name="Holt S."/>
            <person name="Cochrane G."/>
            <person name="Meng A."/>
            <person name="Brown T."/>
            <person name="Cohen L."/>
        </authorList>
    </citation>
    <scope>NUCLEOTIDE SEQUENCE</scope>
    <source>
        <strain evidence="4">CCMP645</strain>
    </source>
</reference>
<feature type="domain" description="NAD-dependent epimerase/dehydratase" evidence="3">
    <location>
        <begin position="88"/>
        <end position="344"/>
    </location>
</feature>
<feature type="compositionally biased region" description="Polar residues" evidence="2">
    <location>
        <begin position="40"/>
        <end position="51"/>
    </location>
</feature>
<proteinExistence type="inferred from homology"/>
<evidence type="ECO:0000259" key="3">
    <source>
        <dbReference type="Pfam" id="PF01370"/>
    </source>
</evidence>
<dbReference type="InterPro" id="IPR036291">
    <property type="entry name" value="NAD(P)-bd_dom_sf"/>
</dbReference>
<dbReference type="SUPFAM" id="SSF51735">
    <property type="entry name" value="NAD(P)-binding Rossmann-fold domains"/>
    <property type="match status" value="1"/>
</dbReference>
<name>A0A7S4F8M1_CHRCT</name>
<sequence>MAGLHWRVCSTAEAMTACPPALHRFFRSASSFSSVAQKETSNRVSGSSGAQSPPIHFAGQRNSRALSTAPGGYMSTGRWGNKNATRYLITGACGQVGQELLPYMRARFGSRNVIASDVRSAPRHMLDGGPFNYLDVTQYDQLARVVLEHGVDAIVHLAAMLPAAGEKSPQLALQVNNAGTANVLELARLNSLRVFCPSSIAVFGPSTPKQLAPDETAMRPSTAYGISKVHMELLGEYYHRKFGVDFRSLRYPGVISSEAMPGGGATDYAVEMFRHAAHIHSTNSTNKTDSTHNTASTAGTYPYRCFLRADATLPMMYMPDLLRATVSLLEAPSRSLSRRTYNVAALSVSPSELAAVIKREVPTFDAVYEPDFRQQIAESWPQHVDDSIARRDWNWTHEFGLEDMAQDMLARLRDSSQQRRR</sequence>
<dbReference type="GO" id="GO:0008743">
    <property type="term" value="F:L-threonine 3-dehydrogenase activity"/>
    <property type="evidence" value="ECO:0007669"/>
    <property type="project" value="TreeGrafter"/>
</dbReference>
<dbReference type="PANTHER" id="PTHR42687">
    <property type="entry name" value="L-THREONINE 3-DEHYDROGENASE"/>
    <property type="match status" value="1"/>
</dbReference>
<evidence type="ECO:0000256" key="1">
    <source>
        <dbReference type="ARBA" id="ARBA00007637"/>
    </source>
</evidence>
<dbReference type="Gene3D" id="3.40.50.720">
    <property type="entry name" value="NAD(P)-binding Rossmann-like Domain"/>
    <property type="match status" value="1"/>
</dbReference>
<gene>
    <name evidence="4" type="ORF">PCAR00345_LOCUS32259</name>
</gene>
<dbReference type="GO" id="GO:0006567">
    <property type="term" value="P:L-threonine catabolic process"/>
    <property type="evidence" value="ECO:0007669"/>
    <property type="project" value="TreeGrafter"/>
</dbReference>
<dbReference type="PANTHER" id="PTHR42687:SF1">
    <property type="entry name" value="L-THREONINE 3-DEHYDROGENASE, MITOCHONDRIAL"/>
    <property type="match status" value="1"/>
</dbReference>
<evidence type="ECO:0000313" key="4">
    <source>
        <dbReference type="EMBL" id="CAE0779620.1"/>
    </source>
</evidence>
<accession>A0A7S4F8M1</accession>
<dbReference type="Pfam" id="PF01370">
    <property type="entry name" value="Epimerase"/>
    <property type="match status" value="1"/>
</dbReference>
<dbReference type="AlphaFoldDB" id="A0A7S4F8M1"/>